<keyword evidence="3" id="KW-1185">Reference proteome</keyword>
<dbReference type="InterPro" id="IPR000182">
    <property type="entry name" value="GNAT_dom"/>
</dbReference>
<reference evidence="2 3" key="1">
    <citation type="submission" date="2019-06" db="EMBL/GenBank/DDBJ databases">
        <title>Genome sequence of Litorilinea aerophila BAA-2444.</title>
        <authorList>
            <person name="Maclea K.S."/>
            <person name="Maurais E.G."/>
            <person name="Iannazzi L.C."/>
        </authorList>
    </citation>
    <scope>NUCLEOTIDE SEQUENCE [LARGE SCALE GENOMIC DNA]</scope>
    <source>
        <strain evidence="2 3">ATCC BAA-2444</strain>
    </source>
</reference>
<dbReference type="InterPro" id="IPR016181">
    <property type="entry name" value="Acyl_CoA_acyltransferase"/>
</dbReference>
<evidence type="ECO:0000259" key="1">
    <source>
        <dbReference type="PROSITE" id="PS51186"/>
    </source>
</evidence>
<dbReference type="OrthoDB" id="2350893at2"/>
<dbReference type="AlphaFoldDB" id="A0A540VKD6"/>
<proteinExistence type="predicted"/>
<dbReference type="Gene3D" id="3.40.630.30">
    <property type="match status" value="1"/>
</dbReference>
<evidence type="ECO:0000313" key="2">
    <source>
        <dbReference type="EMBL" id="TQE97239.1"/>
    </source>
</evidence>
<evidence type="ECO:0000313" key="3">
    <source>
        <dbReference type="Proteomes" id="UP000317371"/>
    </source>
</evidence>
<comment type="caution">
    <text evidence="2">The sequence shown here is derived from an EMBL/GenBank/DDBJ whole genome shotgun (WGS) entry which is preliminary data.</text>
</comment>
<dbReference type="PROSITE" id="PS51186">
    <property type="entry name" value="GNAT"/>
    <property type="match status" value="1"/>
</dbReference>
<feature type="domain" description="N-acetyltransferase" evidence="1">
    <location>
        <begin position="133"/>
        <end position="283"/>
    </location>
</feature>
<dbReference type="GO" id="GO:0016747">
    <property type="term" value="F:acyltransferase activity, transferring groups other than amino-acyl groups"/>
    <property type="evidence" value="ECO:0007669"/>
    <property type="project" value="InterPro"/>
</dbReference>
<dbReference type="Pfam" id="PF00583">
    <property type="entry name" value="Acetyltransf_1"/>
    <property type="match status" value="1"/>
</dbReference>
<dbReference type="EMBL" id="VIGC01000004">
    <property type="protein sequence ID" value="TQE97239.1"/>
    <property type="molecule type" value="Genomic_DNA"/>
</dbReference>
<keyword evidence="2" id="KW-0808">Transferase</keyword>
<dbReference type="SUPFAM" id="SSF55729">
    <property type="entry name" value="Acyl-CoA N-acyltransferases (Nat)"/>
    <property type="match status" value="1"/>
</dbReference>
<gene>
    <name evidence="2" type="ORF">FKZ61_04295</name>
</gene>
<dbReference type="CDD" id="cd04301">
    <property type="entry name" value="NAT_SF"/>
    <property type="match status" value="1"/>
</dbReference>
<protein>
    <submittedName>
        <fullName evidence="2">GNAT family N-acetyltransferase</fullName>
    </submittedName>
</protein>
<accession>A0A540VKD6</accession>
<dbReference type="Proteomes" id="UP000317371">
    <property type="component" value="Unassembled WGS sequence"/>
</dbReference>
<sequence length="283" mass="30046">MLFADHTLARRLEGAEVQTVLRYTETKARLLPESGSASLAVGDGCAVFTGRRSPMNRVYGLGMQRVVMASDLAQAEDFFAQRGVSPQVELCPLAHPSLSQHLRDRGYGLLAFKNVWVRPLEDLTGLPTPAPHVTVQPVDVADGAMVARWVQTVAGAFAAARGQGPDAEPGATTADAAMDREIALPTPHTPGTVCFLAWVHGQLAGGGALVMEGTLGRCFSTSVYPALQRQGAQGALLHARLHYAAAQGCQLATVQTVPGTASQRNVERFGFRLAYTKAVMGLE</sequence>
<name>A0A540VKD6_9CHLR</name>
<organism evidence="2 3">
    <name type="scientific">Litorilinea aerophila</name>
    <dbReference type="NCBI Taxonomy" id="1204385"/>
    <lineage>
        <taxon>Bacteria</taxon>
        <taxon>Bacillati</taxon>
        <taxon>Chloroflexota</taxon>
        <taxon>Caldilineae</taxon>
        <taxon>Caldilineales</taxon>
        <taxon>Caldilineaceae</taxon>
        <taxon>Litorilinea</taxon>
    </lineage>
</organism>
<dbReference type="InParanoid" id="A0A540VKD6"/>